<gene>
    <name evidence="4" type="ORF">CLV42_101638</name>
</gene>
<organism evidence="4 5">
    <name type="scientific">Chitinophaga ginsengisoli</name>
    <dbReference type="NCBI Taxonomy" id="363837"/>
    <lineage>
        <taxon>Bacteria</taxon>
        <taxon>Pseudomonadati</taxon>
        <taxon>Bacteroidota</taxon>
        <taxon>Chitinophagia</taxon>
        <taxon>Chitinophagales</taxon>
        <taxon>Chitinophagaceae</taxon>
        <taxon>Chitinophaga</taxon>
    </lineage>
</organism>
<evidence type="ECO:0000313" key="5">
    <source>
        <dbReference type="Proteomes" id="UP000240978"/>
    </source>
</evidence>
<reference evidence="4 5" key="1">
    <citation type="submission" date="2018-03" db="EMBL/GenBank/DDBJ databases">
        <title>Genomic Encyclopedia of Archaeal and Bacterial Type Strains, Phase II (KMG-II): from individual species to whole genera.</title>
        <authorList>
            <person name="Goeker M."/>
        </authorList>
    </citation>
    <scope>NUCLEOTIDE SEQUENCE [LARGE SCALE GENOMIC DNA]</scope>
    <source>
        <strain evidence="4 5">DSM 18107</strain>
    </source>
</reference>
<dbReference type="AlphaFoldDB" id="A0A2P8GPJ0"/>
<evidence type="ECO:0000313" key="4">
    <source>
        <dbReference type="EMBL" id="PSL35876.1"/>
    </source>
</evidence>
<dbReference type="RefSeq" id="WP_106600419.1">
    <property type="nucleotide sequence ID" value="NZ_PYGK01000001.1"/>
</dbReference>
<dbReference type="InterPro" id="IPR001296">
    <property type="entry name" value="Glyco_trans_1"/>
</dbReference>
<dbReference type="OrthoDB" id="9792269at2"/>
<comment type="caution">
    <text evidence="4">The sequence shown here is derived from an EMBL/GenBank/DDBJ whole genome shotgun (WGS) entry which is preliminary data.</text>
</comment>
<keyword evidence="5" id="KW-1185">Reference proteome</keyword>
<evidence type="ECO:0000256" key="1">
    <source>
        <dbReference type="SAM" id="Phobius"/>
    </source>
</evidence>
<dbReference type="Proteomes" id="UP000240978">
    <property type="component" value="Unassembled WGS sequence"/>
</dbReference>
<dbReference type="Pfam" id="PF09314">
    <property type="entry name" value="DUF1972"/>
    <property type="match status" value="1"/>
</dbReference>
<protein>
    <submittedName>
        <fullName evidence="4">Glycosyltransferase involved in cell wall biosynthesis</fullName>
    </submittedName>
</protein>
<feature type="domain" description="DUF1972" evidence="3">
    <location>
        <begin position="5"/>
        <end position="176"/>
    </location>
</feature>
<accession>A0A2P8GPJ0</accession>
<dbReference type="Pfam" id="PF00534">
    <property type="entry name" value="Glycos_transf_1"/>
    <property type="match status" value="1"/>
</dbReference>
<keyword evidence="1" id="KW-0472">Membrane</keyword>
<sequence>MKSKKRIAIIGTVGIPARYGGFETLAEQLVTRLSHEFSFTVFCSKKAYPKSEREKDNGSVKKVYLPLAANGLQSILYDVVSVIWALFISDVLLVLGVSGAFILPVIKLISRKKIILHIDGLEWKRAKWNGLARKYLKASEAVGVKFADVIIADNEEIRNHLRNSYQCEGVLIEYGGDHVITGEISRPLSTVEDGYAFSVCRIEPENNIEMILQAFSTMPSRQLVLVGNWFNSQYSKSLYEKYTQYPNLRLTPPIYDIKALNELRQNCYMYIHGHSAGGTNPSLVEAMCLELPVLAYSVNYNIYSTQNKALYFSSASELVSVYQSVSEGRRAEIALDMKRVADERYKWSIIIAKYRDEFCI</sequence>
<dbReference type="InterPro" id="IPR015393">
    <property type="entry name" value="DUF1972"/>
</dbReference>
<keyword evidence="1" id="KW-0812">Transmembrane</keyword>
<dbReference type="Gene3D" id="3.40.50.2000">
    <property type="entry name" value="Glycogen Phosphorylase B"/>
    <property type="match status" value="2"/>
</dbReference>
<feature type="transmembrane region" description="Helical" evidence="1">
    <location>
        <begin position="91"/>
        <end position="109"/>
    </location>
</feature>
<keyword evidence="1" id="KW-1133">Transmembrane helix</keyword>
<evidence type="ECO:0000259" key="2">
    <source>
        <dbReference type="Pfam" id="PF00534"/>
    </source>
</evidence>
<evidence type="ECO:0000259" key="3">
    <source>
        <dbReference type="Pfam" id="PF09314"/>
    </source>
</evidence>
<proteinExistence type="predicted"/>
<dbReference type="GO" id="GO:0016757">
    <property type="term" value="F:glycosyltransferase activity"/>
    <property type="evidence" value="ECO:0007669"/>
    <property type="project" value="InterPro"/>
</dbReference>
<dbReference type="EMBL" id="PYGK01000001">
    <property type="protein sequence ID" value="PSL35876.1"/>
    <property type="molecule type" value="Genomic_DNA"/>
</dbReference>
<name>A0A2P8GPJ0_9BACT</name>
<keyword evidence="4" id="KW-0808">Transferase</keyword>
<feature type="domain" description="Glycosyl transferase family 1" evidence="2">
    <location>
        <begin position="192"/>
        <end position="298"/>
    </location>
</feature>
<dbReference type="SUPFAM" id="SSF53756">
    <property type="entry name" value="UDP-Glycosyltransferase/glycogen phosphorylase"/>
    <property type="match status" value="1"/>
</dbReference>